<keyword evidence="8 10" id="KW-0464">Manganese</keyword>
<dbReference type="InterPro" id="IPR042211">
    <property type="entry name" value="CRISPR-assoc_Cas1_N"/>
</dbReference>
<keyword evidence="1 10" id="KW-0540">Nuclease</keyword>
<evidence type="ECO:0000256" key="6">
    <source>
        <dbReference type="ARBA" id="ARBA00023118"/>
    </source>
</evidence>
<dbReference type="HAMAP" id="MF_01470">
    <property type="entry name" value="Cas1"/>
    <property type="match status" value="1"/>
</dbReference>
<keyword evidence="7 10" id="KW-0238">DNA-binding</keyword>
<dbReference type="GO" id="GO:0004519">
    <property type="term" value="F:endonuclease activity"/>
    <property type="evidence" value="ECO:0007669"/>
    <property type="project" value="UniProtKB-KW"/>
</dbReference>
<dbReference type="EMBL" id="PGFT01000001">
    <property type="protein sequence ID" value="MDH4905114.1"/>
    <property type="molecule type" value="Genomic_DNA"/>
</dbReference>
<evidence type="ECO:0000256" key="2">
    <source>
        <dbReference type="ARBA" id="ARBA00022723"/>
    </source>
</evidence>
<sequence length="386" mass="43782">MQNIVIDKKGSQIYSQRNLLIIQHPSFAKPLSIPISQIQSLTITTQVDLSSSLLTRLSENNVSLCVIPSGRTGEACFLLGSWHAATERRIQQYDVIHQASSKSYWASVLVRLKLHQQANVLIKLKQHYIAAITQTSGSTDQRNRAAITESQLAEIDEAVQKLKSLRDKFRKHYPTAAVPPSHPSRVYNDHIPHYQIASLLGTEGIGSAIYFKCYQQFFADDLQFRSRNRRPPKDPVNVVLSLSYTLLQHLYQQAIYSVGFDPYYGVLHSTSYGRQSLACDFVELQRGTVDFWVWTLFEQRILVLEDFSLSGDSAISDDSSYPCELLKSGRSKFYKAFSGIRPILSKHALSHAWLWQNRIQLYHSDKTVPSSLSFVSHHPESSHPSL</sequence>
<evidence type="ECO:0000256" key="5">
    <source>
        <dbReference type="ARBA" id="ARBA00022842"/>
    </source>
</evidence>
<gene>
    <name evidence="10 11" type="primary">cas1</name>
    <name evidence="11" type="ORF">CUR83_08610</name>
</gene>
<organism evidence="11 12">
    <name type="scientific">Psychrobacter pocilloporae</name>
    <dbReference type="NCBI Taxonomy" id="1775882"/>
    <lineage>
        <taxon>Bacteria</taxon>
        <taxon>Pseudomonadati</taxon>
        <taxon>Pseudomonadota</taxon>
        <taxon>Gammaproteobacteria</taxon>
        <taxon>Moraxellales</taxon>
        <taxon>Moraxellaceae</taxon>
        <taxon>Psychrobacter</taxon>
    </lineage>
</organism>
<protein>
    <recommendedName>
        <fullName evidence="10">CRISPR-associated endonuclease Cas1</fullName>
        <ecNumber evidence="10">3.1.-.-</ecNumber>
    </recommendedName>
</protein>
<dbReference type="Pfam" id="PF01867">
    <property type="entry name" value="Cas_Cas1"/>
    <property type="match status" value="1"/>
</dbReference>
<dbReference type="InterPro" id="IPR050646">
    <property type="entry name" value="Cas1"/>
</dbReference>
<reference evidence="11 12" key="1">
    <citation type="submission" date="2017-11" db="EMBL/GenBank/DDBJ databases">
        <title>Whole genome sequencing of Psychrobacter pocilloporae S6-60T(=JCM 31058T=LMG 29157T).</title>
        <authorList>
            <person name="Das S.K."/>
        </authorList>
    </citation>
    <scope>NUCLEOTIDE SEQUENCE [LARGE SCALE GENOMIC DNA]</scope>
    <source>
        <strain evidence="11 12">S6-60</strain>
    </source>
</reference>
<evidence type="ECO:0000256" key="8">
    <source>
        <dbReference type="ARBA" id="ARBA00023211"/>
    </source>
</evidence>
<evidence type="ECO:0000256" key="10">
    <source>
        <dbReference type="HAMAP-Rule" id="MF_01470"/>
    </source>
</evidence>
<feature type="binding site" evidence="10">
    <location>
        <position position="203"/>
    </location>
    <ligand>
        <name>Mn(2+)</name>
        <dbReference type="ChEBI" id="CHEBI:29035"/>
    </ligand>
</feature>
<dbReference type="PANTHER" id="PTHR34353:SF2">
    <property type="entry name" value="CRISPR-ASSOCIATED ENDONUCLEASE CAS1 1"/>
    <property type="match status" value="1"/>
</dbReference>
<evidence type="ECO:0000256" key="4">
    <source>
        <dbReference type="ARBA" id="ARBA00022801"/>
    </source>
</evidence>
<dbReference type="NCBIfam" id="TIGR00287">
    <property type="entry name" value="cas1"/>
    <property type="match status" value="1"/>
</dbReference>
<dbReference type="Gene3D" id="3.100.10.20">
    <property type="entry name" value="CRISPR-associated endonuclease Cas1, N-terminal domain"/>
    <property type="match status" value="1"/>
</dbReference>
<comment type="cofactor">
    <cofactor evidence="10">
        <name>Mg(2+)</name>
        <dbReference type="ChEBI" id="CHEBI:18420"/>
    </cofactor>
    <cofactor evidence="10">
        <name>Mn(2+)</name>
        <dbReference type="ChEBI" id="CHEBI:29035"/>
    </cofactor>
</comment>
<evidence type="ECO:0000313" key="12">
    <source>
        <dbReference type="Proteomes" id="UP001243298"/>
    </source>
</evidence>
<comment type="similarity">
    <text evidence="10">Belongs to the CRISPR-associated endonuclease Cas1 family.</text>
</comment>
<keyword evidence="2 10" id="KW-0479">Metal-binding</keyword>
<feature type="binding site" evidence="10">
    <location>
        <position position="283"/>
    </location>
    <ligand>
        <name>Mn(2+)</name>
        <dbReference type="ChEBI" id="CHEBI:29035"/>
    </ligand>
</feature>
<dbReference type="InterPro" id="IPR002729">
    <property type="entry name" value="CRISPR-assoc_Cas1"/>
</dbReference>
<dbReference type="RefSeq" id="WP_284719479.1">
    <property type="nucleotide sequence ID" value="NZ_PGFT01000001.1"/>
</dbReference>
<dbReference type="Proteomes" id="UP001243298">
    <property type="component" value="Unassembled WGS sequence"/>
</dbReference>
<keyword evidence="6 10" id="KW-0051">Antiviral defense</keyword>
<accession>A0ABT6ITG0</accession>
<keyword evidence="12" id="KW-1185">Reference proteome</keyword>
<comment type="function">
    <text evidence="10">CRISPR (clustered regularly interspaced short palindromic repeat), is an adaptive immune system that provides protection against mobile genetic elements (viruses, transposable elements and conjugative plasmids). CRISPR clusters contain spacers, sequences complementary to antecedent mobile elements, and target invading nucleic acids. CRISPR clusters are transcribed and processed into CRISPR RNA (crRNA). Acts as a dsDNA endonuclease. Involved in the integration of spacer DNA into the CRISPR cassette.</text>
</comment>
<dbReference type="Gene3D" id="1.20.120.920">
    <property type="entry name" value="CRISPR-associated endonuclease Cas1, C-terminal domain"/>
    <property type="match status" value="1"/>
</dbReference>
<comment type="subunit">
    <text evidence="9 10">Homodimer, forms a heterotetramer with a Cas2 homodimer.</text>
</comment>
<feature type="binding site" evidence="10">
    <location>
        <position position="268"/>
    </location>
    <ligand>
        <name>Mn(2+)</name>
        <dbReference type="ChEBI" id="CHEBI:29035"/>
    </ligand>
</feature>
<evidence type="ECO:0000313" key="11">
    <source>
        <dbReference type="EMBL" id="MDH4905114.1"/>
    </source>
</evidence>
<evidence type="ECO:0000256" key="3">
    <source>
        <dbReference type="ARBA" id="ARBA00022759"/>
    </source>
</evidence>
<comment type="caution">
    <text evidence="11">The sequence shown here is derived from an EMBL/GenBank/DDBJ whole genome shotgun (WGS) entry which is preliminary data.</text>
</comment>
<evidence type="ECO:0000256" key="1">
    <source>
        <dbReference type="ARBA" id="ARBA00022722"/>
    </source>
</evidence>
<proteinExistence type="inferred from homology"/>
<dbReference type="CDD" id="cd09634">
    <property type="entry name" value="Cas1_I-II-III"/>
    <property type="match status" value="1"/>
</dbReference>
<dbReference type="EC" id="3.1.-.-" evidence="10"/>
<evidence type="ECO:0000256" key="7">
    <source>
        <dbReference type="ARBA" id="ARBA00023125"/>
    </source>
</evidence>
<keyword evidence="5 10" id="KW-0460">Magnesium</keyword>
<name>A0ABT6ITG0_9GAMM</name>
<dbReference type="PANTHER" id="PTHR34353">
    <property type="entry name" value="CRISPR-ASSOCIATED ENDONUCLEASE CAS1 1"/>
    <property type="match status" value="1"/>
</dbReference>
<keyword evidence="4 10" id="KW-0378">Hydrolase</keyword>
<keyword evidence="3 10" id="KW-0255">Endonuclease</keyword>
<evidence type="ECO:0000256" key="9">
    <source>
        <dbReference type="ARBA" id="ARBA00038592"/>
    </source>
</evidence>
<dbReference type="InterPro" id="IPR042206">
    <property type="entry name" value="CRISPR-assoc_Cas1_C"/>
</dbReference>